<keyword evidence="6" id="KW-0449">Lipoprotein</keyword>
<dbReference type="GO" id="GO:0098552">
    <property type="term" value="C:side of membrane"/>
    <property type="evidence" value="ECO:0007669"/>
    <property type="project" value="UniProtKB-KW"/>
</dbReference>
<evidence type="ECO:0000256" key="4">
    <source>
        <dbReference type="ARBA" id="ARBA00023136"/>
    </source>
</evidence>
<evidence type="ECO:0000256" key="8">
    <source>
        <dbReference type="SAM" id="SignalP"/>
    </source>
</evidence>
<evidence type="ECO:0000313" key="10">
    <source>
        <dbReference type="EMBL" id="APD73760.1"/>
    </source>
</evidence>
<keyword evidence="4" id="KW-0472">Membrane</keyword>
<dbReference type="Gene3D" id="3.90.150.10">
    <property type="entry name" value="Variant Surface Glycoprotein, subunit A domain 1"/>
    <property type="match status" value="1"/>
</dbReference>
<keyword evidence="8" id="KW-0732">Signal</keyword>
<feature type="domain" description="Trypanosome variant surface glycoprotein A-type N-terminal" evidence="9">
    <location>
        <begin position="11"/>
        <end position="256"/>
    </location>
</feature>
<evidence type="ECO:0000256" key="6">
    <source>
        <dbReference type="ARBA" id="ARBA00023288"/>
    </source>
</evidence>
<reference evidence="10" key="1">
    <citation type="submission" date="2016-08" db="EMBL/GenBank/DDBJ databases">
        <title>VSG repertoire of Trypanosoma brucei EATRO 1125.</title>
        <authorList>
            <person name="Cross G.A."/>
        </authorList>
    </citation>
    <scope>NUCLEOTIDE SEQUENCE</scope>
    <source>
        <strain evidence="10">EATRO 1125</strain>
    </source>
</reference>
<feature type="chain" id="PRO_5012543088" evidence="8">
    <location>
        <begin position="25"/>
        <end position="271"/>
    </location>
</feature>
<evidence type="ECO:0000256" key="7">
    <source>
        <dbReference type="SAM" id="MobiDB-lite"/>
    </source>
</evidence>
<dbReference type="GO" id="GO:0042783">
    <property type="term" value="P:symbiont-mediated evasion of host immune response"/>
    <property type="evidence" value="ECO:0007669"/>
    <property type="project" value="InterPro"/>
</dbReference>
<comment type="subcellular location">
    <subcellularLocation>
        <location evidence="1">Cell membrane</location>
        <topology evidence="1">Lipid-anchor</topology>
        <topology evidence="1">GPI-anchor</topology>
    </subcellularLocation>
</comment>
<evidence type="ECO:0000256" key="3">
    <source>
        <dbReference type="ARBA" id="ARBA00022622"/>
    </source>
</evidence>
<dbReference type="AlphaFoldDB" id="A0A1J0R7G9"/>
<evidence type="ECO:0000256" key="5">
    <source>
        <dbReference type="ARBA" id="ARBA00023180"/>
    </source>
</evidence>
<dbReference type="SUPFAM" id="SSF58087">
    <property type="entry name" value="Variant surface glycoprotein (N-terminal domain)"/>
    <property type="match status" value="1"/>
</dbReference>
<proteinExistence type="predicted"/>
<dbReference type="EMBL" id="KX699804">
    <property type="protein sequence ID" value="APD73760.1"/>
    <property type="molecule type" value="Genomic_DNA"/>
</dbReference>
<keyword evidence="5" id="KW-0325">Glycoprotein</keyword>
<keyword evidence="3" id="KW-0336">GPI-anchor</keyword>
<dbReference type="InterPro" id="IPR001812">
    <property type="entry name" value="Trypano_VSG_A_N_dom"/>
</dbReference>
<keyword evidence="2" id="KW-1003">Cell membrane</keyword>
<feature type="region of interest" description="Disordered" evidence="7">
    <location>
        <begin position="164"/>
        <end position="221"/>
    </location>
</feature>
<dbReference type="GO" id="GO:0005886">
    <property type="term" value="C:plasma membrane"/>
    <property type="evidence" value="ECO:0007669"/>
    <property type="project" value="UniProtKB-SubCell"/>
</dbReference>
<accession>A0A1J0R7G9</accession>
<sequence>MCSLKAATTLVLAMLLHSTQHSTATHAKALKKEAVNHICAINTELKKAPGHVGQQIKTLAQLASKLLTIRNQLSAIYVGANTTHYKEKAMLEQYLTKKADEATLAISNAGAKAVSEAANCAWIAGRIDEFIYVFPQVNTGNSNGYCIKGAGSAATGAELDCIDNTAGKPTPPPADAHETPDPGAKLRAFHTASSSDKQADGTDTKCGLTMHDSTDGGYTRNQEMTTPVKWVGGLFKTGGEATPTYHTSASGDFTATELALCTDKLTTLTTQ</sequence>
<evidence type="ECO:0000256" key="1">
    <source>
        <dbReference type="ARBA" id="ARBA00004609"/>
    </source>
</evidence>
<organism evidence="10">
    <name type="scientific">Trypanosoma brucei</name>
    <dbReference type="NCBI Taxonomy" id="5691"/>
    <lineage>
        <taxon>Eukaryota</taxon>
        <taxon>Discoba</taxon>
        <taxon>Euglenozoa</taxon>
        <taxon>Kinetoplastea</taxon>
        <taxon>Metakinetoplastina</taxon>
        <taxon>Trypanosomatida</taxon>
        <taxon>Trypanosomatidae</taxon>
        <taxon>Trypanosoma</taxon>
    </lineage>
</organism>
<name>A0A1J0R7G9_9TRYP</name>
<evidence type="ECO:0000256" key="2">
    <source>
        <dbReference type="ARBA" id="ARBA00022475"/>
    </source>
</evidence>
<feature type="signal peptide" evidence="8">
    <location>
        <begin position="1"/>
        <end position="24"/>
    </location>
</feature>
<protein>
    <submittedName>
        <fullName evidence="10">Variant surface glycoprotein 1125.1578</fullName>
    </submittedName>
</protein>
<dbReference type="Pfam" id="PF00913">
    <property type="entry name" value="Trypan_glycop"/>
    <property type="match status" value="1"/>
</dbReference>
<evidence type="ECO:0000259" key="9">
    <source>
        <dbReference type="Pfam" id="PF00913"/>
    </source>
</evidence>